<evidence type="ECO:0000313" key="2">
    <source>
        <dbReference type="EMBL" id="MPM13355.1"/>
    </source>
</evidence>
<dbReference type="Gene3D" id="1.10.3210.10">
    <property type="entry name" value="Hypothetical protein af1432"/>
    <property type="match status" value="1"/>
</dbReference>
<accession>A0A644XAV4</accession>
<gene>
    <name evidence="2" type="ORF">SDC9_59712</name>
</gene>
<organism evidence="2">
    <name type="scientific">bioreactor metagenome</name>
    <dbReference type="NCBI Taxonomy" id="1076179"/>
    <lineage>
        <taxon>unclassified sequences</taxon>
        <taxon>metagenomes</taxon>
        <taxon>ecological metagenomes</taxon>
    </lineage>
</organism>
<dbReference type="EMBL" id="VSSQ01002108">
    <property type="protein sequence ID" value="MPM13355.1"/>
    <property type="molecule type" value="Genomic_DNA"/>
</dbReference>
<reference evidence="2" key="1">
    <citation type="submission" date="2019-08" db="EMBL/GenBank/DDBJ databases">
        <authorList>
            <person name="Kucharzyk K."/>
            <person name="Murdoch R.W."/>
            <person name="Higgins S."/>
            <person name="Loffler F."/>
        </authorList>
    </citation>
    <scope>NUCLEOTIDE SEQUENCE</scope>
</reference>
<dbReference type="AlphaFoldDB" id="A0A644XAV4"/>
<evidence type="ECO:0000259" key="1">
    <source>
        <dbReference type="Pfam" id="PF01966"/>
    </source>
</evidence>
<dbReference type="InterPro" id="IPR003607">
    <property type="entry name" value="HD/PDEase_dom"/>
</dbReference>
<dbReference type="CDD" id="cd00077">
    <property type="entry name" value="HDc"/>
    <property type="match status" value="1"/>
</dbReference>
<sequence length="167" mass="19266">MNSEVSAESLTLLFSEYSNDILMSNGMQYEKTLLHHGEISCYEHSVAVACLSIKLAKYFRCDIDMRSLVRGALLHDYFLYDWHIAHESHHLHGFIHAKCALKNAECDFSLSDIERDIIVKHMFPLNPQLPQYMESIIVNVADKACAAREVLQYFFKAQMKRDKNGVH</sequence>
<protein>
    <recommendedName>
        <fullName evidence="1">HD domain-containing protein</fullName>
    </recommendedName>
</protein>
<feature type="domain" description="HD" evidence="1">
    <location>
        <begin position="42"/>
        <end position="144"/>
    </location>
</feature>
<dbReference type="InterPro" id="IPR006674">
    <property type="entry name" value="HD_domain"/>
</dbReference>
<name>A0A644XAV4_9ZZZZ</name>
<comment type="caution">
    <text evidence="2">The sequence shown here is derived from an EMBL/GenBank/DDBJ whole genome shotgun (WGS) entry which is preliminary data.</text>
</comment>
<dbReference type="SUPFAM" id="SSF109604">
    <property type="entry name" value="HD-domain/PDEase-like"/>
    <property type="match status" value="1"/>
</dbReference>
<proteinExistence type="predicted"/>
<dbReference type="Pfam" id="PF01966">
    <property type="entry name" value="HD"/>
    <property type="match status" value="1"/>
</dbReference>